<feature type="compositionally biased region" description="Low complexity" evidence="12">
    <location>
        <begin position="70"/>
        <end position="80"/>
    </location>
</feature>
<accession>A0A8B9USX6</accession>
<keyword evidence="16" id="KW-1185">Reference proteome</keyword>
<name>A0A8B9USX6_9AVES</name>
<evidence type="ECO:0000259" key="14">
    <source>
        <dbReference type="SMART" id="SM00865"/>
    </source>
</evidence>
<dbReference type="FunFam" id="3.30.1330.20:FF:000001">
    <property type="entry name" value="Tubulin alpha chain"/>
    <property type="match status" value="1"/>
</dbReference>
<evidence type="ECO:0000256" key="4">
    <source>
        <dbReference type="ARBA" id="ARBA00011747"/>
    </source>
</evidence>
<evidence type="ECO:0000259" key="13">
    <source>
        <dbReference type="SMART" id="SM00864"/>
    </source>
</evidence>
<dbReference type="SUPFAM" id="SSF55307">
    <property type="entry name" value="Tubulin C-terminal domain-like"/>
    <property type="match status" value="1"/>
</dbReference>
<dbReference type="GO" id="GO:0005200">
    <property type="term" value="F:structural constituent of cytoskeleton"/>
    <property type="evidence" value="ECO:0007669"/>
    <property type="project" value="InterPro"/>
</dbReference>
<comment type="subunit">
    <text evidence="4">Dimer of alpha and beta chains. A typical microtubule is a hollow water-filled tube with an outer diameter of 25 nm and an inner diameter of 15 nM. Alpha-beta heterodimers associate head-to-tail to form protofilaments running lengthwise along the microtubule wall with the beta-tubulin subunit facing the microtubule plus end conferring a structural polarity. Microtubules usually have 13 protofilaments but different protofilament numbers can be found in some organisms and specialized cells.</text>
</comment>
<dbReference type="Proteomes" id="UP000694549">
    <property type="component" value="Unplaced"/>
</dbReference>
<dbReference type="InterPro" id="IPR000217">
    <property type="entry name" value="Tubulin"/>
</dbReference>
<organism evidence="15 16">
    <name type="scientific">Anas zonorhyncha</name>
    <name type="common">Eastern spot-billed duck</name>
    <dbReference type="NCBI Taxonomy" id="75864"/>
    <lineage>
        <taxon>Eukaryota</taxon>
        <taxon>Metazoa</taxon>
        <taxon>Chordata</taxon>
        <taxon>Craniata</taxon>
        <taxon>Vertebrata</taxon>
        <taxon>Euteleostomi</taxon>
        <taxon>Archelosauria</taxon>
        <taxon>Archosauria</taxon>
        <taxon>Dinosauria</taxon>
        <taxon>Saurischia</taxon>
        <taxon>Theropoda</taxon>
        <taxon>Coelurosauria</taxon>
        <taxon>Aves</taxon>
        <taxon>Neognathae</taxon>
        <taxon>Galloanserae</taxon>
        <taxon>Anseriformes</taxon>
        <taxon>Anatidae</taxon>
        <taxon>Anatinae</taxon>
        <taxon>Anas</taxon>
    </lineage>
</organism>
<dbReference type="Gene3D" id="3.30.1330.20">
    <property type="entry name" value="Tubulin/FtsZ, C-terminal domain"/>
    <property type="match status" value="1"/>
</dbReference>
<dbReference type="AlphaFoldDB" id="A0A8B9USX6"/>
<keyword evidence="10" id="KW-0206">Cytoskeleton</keyword>
<dbReference type="Ensembl" id="ENSAZOT00000015158.1">
    <property type="protein sequence ID" value="ENSAZOP00000014103.1"/>
    <property type="gene ID" value="ENSAZOG00000009060.1"/>
</dbReference>
<evidence type="ECO:0000256" key="2">
    <source>
        <dbReference type="ARBA" id="ARBA00004245"/>
    </source>
</evidence>
<dbReference type="InterPro" id="IPR018316">
    <property type="entry name" value="Tubulin/FtsZ_2-layer-sand-dom"/>
</dbReference>
<dbReference type="InterPro" id="IPR002452">
    <property type="entry name" value="Alpha_tubulin"/>
</dbReference>
<dbReference type="SMART" id="SM00865">
    <property type="entry name" value="Tubulin_C"/>
    <property type="match status" value="1"/>
</dbReference>
<keyword evidence="7" id="KW-0547">Nucleotide-binding</keyword>
<evidence type="ECO:0000256" key="6">
    <source>
        <dbReference type="ARBA" id="ARBA00022701"/>
    </source>
</evidence>
<dbReference type="InterPro" id="IPR036525">
    <property type="entry name" value="Tubulin/FtsZ_GTPase_sf"/>
</dbReference>
<evidence type="ECO:0000256" key="12">
    <source>
        <dbReference type="SAM" id="MobiDB-lite"/>
    </source>
</evidence>
<dbReference type="GO" id="GO:0007017">
    <property type="term" value="P:microtubule-based process"/>
    <property type="evidence" value="ECO:0007669"/>
    <property type="project" value="InterPro"/>
</dbReference>
<comment type="cofactor">
    <cofactor evidence="1">
        <name>Mg(2+)</name>
        <dbReference type="ChEBI" id="CHEBI:18420"/>
    </cofactor>
</comment>
<evidence type="ECO:0000256" key="5">
    <source>
        <dbReference type="ARBA" id="ARBA00022490"/>
    </source>
</evidence>
<comment type="subcellular location">
    <subcellularLocation>
        <location evidence="2">Cytoplasm</location>
        <location evidence="2">Cytoskeleton</location>
    </subcellularLocation>
</comment>
<dbReference type="PANTHER" id="PTHR11588">
    <property type="entry name" value="TUBULIN"/>
    <property type="match status" value="1"/>
</dbReference>
<comment type="catalytic activity">
    <reaction evidence="11">
        <text>GTP + H2O = GDP + phosphate + H(+)</text>
        <dbReference type="Rhea" id="RHEA:19669"/>
        <dbReference type="ChEBI" id="CHEBI:15377"/>
        <dbReference type="ChEBI" id="CHEBI:15378"/>
        <dbReference type="ChEBI" id="CHEBI:37565"/>
        <dbReference type="ChEBI" id="CHEBI:43474"/>
        <dbReference type="ChEBI" id="CHEBI:58189"/>
    </reaction>
    <physiologicalReaction direction="left-to-right" evidence="11">
        <dbReference type="Rhea" id="RHEA:19670"/>
    </physiologicalReaction>
</comment>
<evidence type="ECO:0000256" key="3">
    <source>
        <dbReference type="ARBA" id="ARBA00009636"/>
    </source>
</evidence>
<keyword evidence="9" id="KW-0342">GTP-binding</keyword>
<dbReference type="PRINTS" id="PR01162">
    <property type="entry name" value="ALPHATUBULIN"/>
</dbReference>
<dbReference type="Gene3D" id="1.10.287.600">
    <property type="entry name" value="Helix hairpin bin"/>
    <property type="match status" value="1"/>
</dbReference>
<evidence type="ECO:0000256" key="1">
    <source>
        <dbReference type="ARBA" id="ARBA00001946"/>
    </source>
</evidence>
<protein>
    <submittedName>
        <fullName evidence="15">Uncharacterized protein</fullName>
    </submittedName>
</protein>
<dbReference type="InterPro" id="IPR023123">
    <property type="entry name" value="Tubulin_C"/>
</dbReference>
<keyword evidence="5" id="KW-0963">Cytoplasm</keyword>
<sequence length="493" mass="53857">MPGWVGRILQRYRGQASSASQHPSGVEGGIPWGGVGEQALGITTGKSPAPSSLGWAAAGGKPNEPPNTSPAPRSASASPSTWAKRACRSAMRAGSCTAWSTASSPTGRCPATRDLEPTVIDEVRTGTYRQLFHPEQLITGKEDAANNYARGHYTIGKEIIDTVRDRIRKLVRGPTGSLGGRAQPQVDQIQWEAGGGGDEHVLLAPSARWDKLEFSIYPAPQVSTAVVEPYNSILTTHTTLEHSDCAFMVDNEAIYDICRRNLDIERPTYTNLNRLIGQIVSSITASLRFDGALNVDLTEFQTNLVPYPRIHFPLATYAPVISAEKAYHEQLSVAEITNACFEPANQMVKCDPRHGKYMACCLLYRGDVVPKDVNAAIATIKTKRTIQFVDWCPTGFKVGINYQPPTVVPGGDLAKVQRAVCMLSNTTAIAEAWARLDHKFDLMYAKRAFVHWYVGEGMEEGEFSEAREDMAALEKDYEEVGADSVEGDEEGEY</sequence>
<proteinExistence type="inferred from homology"/>
<feature type="domain" description="Tubulin/FtsZ GTPase" evidence="13">
    <location>
        <begin position="95"/>
        <end position="291"/>
    </location>
</feature>
<feature type="region of interest" description="Disordered" evidence="12">
    <location>
        <begin position="12"/>
        <end position="81"/>
    </location>
</feature>
<keyword evidence="6" id="KW-0493">Microtubule</keyword>
<dbReference type="FunFam" id="3.40.50.1440:FF:000090">
    <property type="entry name" value="Uncharacterized protein"/>
    <property type="match status" value="1"/>
</dbReference>
<dbReference type="CDD" id="cd02186">
    <property type="entry name" value="alpha_tubulin"/>
    <property type="match status" value="1"/>
</dbReference>
<evidence type="ECO:0000256" key="9">
    <source>
        <dbReference type="ARBA" id="ARBA00023134"/>
    </source>
</evidence>
<reference evidence="15" key="2">
    <citation type="submission" date="2025-09" db="UniProtKB">
        <authorList>
            <consortium name="Ensembl"/>
        </authorList>
    </citation>
    <scope>IDENTIFICATION</scope>
</reference>
<evidence type="ECO:0000256" key="10">
    <source>
        <dbReference type="ARBA" id="ARBA00023212"/>
    </source>
</evidence>
<evidence type="ECO:0000256" key="11">
    <source>
        <dbReference type="ARBA" id="ARBA00049117"/>
    </source>
</evidence>
<dbReference type="GO" id="GO:0016787">
    <property type="term" value="F:hydrolase activity"/>
    <property type="evidence" value="ECO:0007669"/>
    <property type="project" value="UniProtKB-KW"/>
</dbReference>
<evidence type="ECO:0000313" key="15">
    <source>
        <dbReference type="Ensembl" id="ENSAZOP00000014103.1"/>
    </source>
</evidence>
<dbReference type="FunFam" id="1.10.287.600:FF:000005">
    <property type="entry name" value="Tubulin alpha chain"/>
    <property type="match status" value="1"/>
</dbReference>
<dbReference type="InterPro" id="IPR008280">
    <property type="entry name" value="Tub_FtsZ_C"/>
</dbReference>
<dbReference type="InterPro" id="IPR037103">
    <property type="entry name" value="Tubulin/FtsZ-like_C"/>
</dbReference>
<evidence type="ECO:0000256" key="8">
    <source>
        <dbReference type="ARBA" id="ARBA00022801"/>
    </source>
</evidence>
<dbReference type="SMART" id="SM00864">
    <property type="entry name" value="Tubulin"/>
    <property type="match status" value="1"/>
</dbReference>
<dbReference type="Gene3D" id="3.40.50.1440">
    <property type="entry name" value="Tubulin/FtsZ, GTPase domain"/>
    <property type="match status" value="1"/>
</dbReference>
<dbReference type="SUPFAM" id="SSF52490">
    <property type="entry name" value="Tubulin nucleotide-binding domain-like"/>
    <property type="match status" value="1"/>
</dbReference>
<feature type="compositionally biased region" description="Gly residues" evidence="12">
    <location>
        <begin position="26"/>
        <end position="36"/>
    </location>
</feature>
<feature type="domain" description="Tubulin/FtsZ 2-layer sandwich" evidence="14">
    <location>
        <begin position="293"/>
        <end position="438"/>
    </location>
</feature>
<reference evidence="15" key="1">
    <citation type="submission" date="2025-08" db="UniProtKB">
        <authorList>
            <consortium name="Ensembl"/>
        </authorList>
    </citation>
    <scope>IDENTIFICATION</scope>
</reference>
<dbReference type="GO" id="GO:0005874">
    <property type="term" value="C:microtubule"/>
    <property type="evidence" value="ECO:0007669"/>
    <property type="project" value="UniProtKB-KW"/>
</dbReference>
<dbReference type="PRINTS" id="PR01161">
    <property type="entry name" value="TUBULIN"/>
</dbReference>
<dbReference type="Pfam" id="PF00091">
    <property type="entry name" value="Tubulin"/>
    <property type="match status" value="2"/>
</dbReference>
<evidence type="ECO:0000313" key="16">
    <source>
        <dbReference type="Proteomes" id="UP000694549"/>
    </source>
</evidence>
<dbReference type="InterPro" id="IPR003008">
    <property type="entry name" value="Tubulin_FtsZ_GTPase"/>
</dbReference>
<evidence type="ECO:0000256" key="7">
    <source>
        <dbReference type="ARBA" id="ARBA00022741"/>
    </source>
</evidence>
<comment type="similarity">
    <text evidence="3">Belongs to the tubulin family.</text>
</comment>
<dbReference type="Pfam" id="PF03953">
    <property type="entry name" value="Tubulin_C"/>
    <property type="match status" value="1"/>
</dbReference>
<keyword evidence="8" id="KW-0378">Hydrolase</keyword>
<dbReference type="GO" id="GO:0005525">
    <property type="term" value="F:GTP binding"/>
    <property type="evidence" value="ECO:0007669"/>
    <property type="project" value="UniProtKB-KW"/>
</dbReference>